<dbReference type="PANTHER" id="PTHR38462:SF1">
    <property type="entry name" value="YPRB RIBONUCLEASE H-LIKE DOMAIN-CONTAINING PROTEIN"/>
    <property type="match status" value="1"/>
</dbReference>
<dbReference type="Pfam" id="PF13482">
    <property type="entry name" value="RNase_H_2"/>
    <property type="match status" value="1"/>
</dbReference>
<accession>A0ABX2IAG4</accession>
<organism evidence="2 3">
    <name type="scientific">Blautia hansenii</name>
    <name type="common">Ruminococcus hansenii</name>
    <dbReference type="NCBI Taxonomy" id="1322"/>
    <lineage>
        <taxon>Bacteria</taxon>
        <taxon>Bacillati</taxon>
        <taxon>Bacillota</taxon>
        <taxon>Clostridia</taxon>
        <taxon>Lachnospirales</taxon>
        <taxon>Lachnospiraceae</taxon>
        <taxon>Blautia</taxon>
    </lineage>
</organism>
<dbReference type="InterPro" id="IPR036397">
    <property type="entry name" value="RNaseH_sf"/>
</dbReference>
<gene>
    <name evidence="2" type="ORF">G5A70_08100</name>
</gene>
<proteinExistence type="predicted"/>
<name>A0ABX2IAG4_BLAHA</name>
<evidence type="ECO:0000313" key="3">
    <source>
        <dbReference type="Proteomes" id="UP000822142"/>
    </source>
</evidence>
<dbReference type="PANTHER" id="PTHR38462">
    <property type="entry name" value="EXONUCLEASE-LIKE PROTEIN"/>
    <property type="match status" value="1"/>
</dbReference>
<reference evidence="2 3" key="1">
    <citation type="journal article" date="2020" name="Cell Host Microbe">
        <title>Functional and Genomic Variation between Human-Derived Isolates of Lachnospiraceae Reveals Inter- and Intra-Species Diversity.</title>
        <authorList>
            <person name="Sorbara M.T."/>
            <person name="Littmann E.R."/>
            <person name="Fontana E."/>
            <person name="Moody T.U."/>
            <person name="Kohout C.E."/>
            <person name="Gjonbalaj M."/>
            <person name="Eaton V."/>
            <person name="Seok R."/>
            <person name="Leiner I.M."/>
            <person name="Pamer E.G."/>
        </authorList>
    </citation>
    <scope>NUCLEOTIDE SEQUENCE [LARGE SCALE GENOMIC DNA]</scope>
    <source>
        <strain evidence="2 3">MSK.15.26</strain>
    </source>
</reference>
<dbReference type="SUPFAM" id="SSF53098">
    <property type="entry name" value="Ribonuclease H-like"/>
    <property type="match status" value="1"/>
</dbReference>
<comment type="caution">
    <text evidence="2">The sequence shown here is derived from an EMBL/GenBank/DDBJ whole genome shotgun (WGS) entry which is preliminary data.</text>
</comment>
<dbReference type="InterPro" id="IPR012337">
    <property type="entry name" value="RNaseH-like_sf"/>
</dbReference>
<evidence type="ECO:0000313" key="2">
    <source>
        <dbReference type="EMBL" id="NSJ86137.1"/>
    </source>
</evidence>
<dbReference type="InterPro" id="IPR038720">
    <property type="entry name" value="YprB_RNase_H-like_dom"/>
</dbReference>
<dbReference type="Proteomes" id="UP000822142">
    <property type="component" value="Unassembled WGS sequence"/>
</dbReference>
<dbReference type="RefSeq" id="WP_173749166.1">
    <property type="nucleotide sequence ID" value="NZ_JAAITA010000008.1"/>
</dbReference>
<feature type="domain" description="YprB ribonuclease H-like" evidence="1">
    <location>
        <begin position="30"/>
        <end position="199"/>
    </location>
</feature>
<keyword evidence="3" id="KW-1185">Reference proteome</keyword>
<dbReference type="Gene3D" id="3.30.420.10">
    <property type="entry name" value="Ribonuclease H-like superfamily/Ribonuclease H"/>
    <property type="match status" value="1"/>
</dbReference>
<evidence type="ECO:0000259" key="1">
    <source>
        <dbReference type="Pfam" id="PF13482"/>
    </source>
</evidence>
<protein>
    <submittedName>
        <fullName evidence="2">Ribonuclease H-like domain-containing protein</fullName>
    </submittedName>
</protein>
<sequence>MITNKQIIYTLSPELKSGFFSPDSNPSDFLFFDIETTGLSPKNSRVFLIGLLFQREDAQDFELCQFLSEHSDDTSESLLLKEFCRIASSKKYLVHFNGASFDVPYLANRCKALQIPQTFSDMPQIDLYRELLRMPCFFRQMPGHRQKDFENLVSYPREDLLSGKEMIKIYQNYVKSPDTQSQKLLLLHNSDDLKGMAALLPLGGLRQLLNREYTIEKAEELTENSPEGTPLRKLLFTLSMKHSVCAALSAALPFCYITVLNTTAKIKMPLYQGTLKYFYPDYQNYYYLPYEDEAVHKSIALYLDKSRRQKAKAHNCCKKVSGCFVYAPGSPNLPLLQEDYHAKEKYALWPFENASQETLLSYVHGILKTAITKK</sequence>
<dbReference type="EMBL" id="JAAITA010000008">
    <property type="protein sequence ID" value="NSJ86137.1"/>
    <property type="molecule type" value="Genomic_DNA"/>
</dbReference>